<dbReference type="Pfam" id="PF04422">
    <property type="entry name" value="FrhB_FdhB_N"/>
    <property type="match status" value="1"/>
</dbReference>
<evidence type="ECO:0000259" key="1">
    <source>
        <dbReference type="Pfam" id="PF04422"/>
    </source>
</evidence>
<dbReference type="Pfam" id="PF04432">
    <property type="entry name" value="FrhB_FdhB_C"/>
    <property type="match status" value="1"/>
</dbReference>
<comment type="caution">
    <text evidence="3">The sequence shown here is derived from an EMBL/GenBank/DDBJ whole genome shotgun (WGS) entry which is preliminary data.</text>
</comment>
<evidence type="ECO:0000313" key="3">
    <source>
        <dbReference type="EMBL" id="NVO56981.1"/>
    </source>
</evidence>
<gene>
    <name evidence="3" type="ORF">HW561_14390</name>
</gene>
<keyword evidence="4" id="KW-1185">Reference proteome</keyword>
<dbReference type="PANTHER" id="PTHR31332">
    <property type="entry name" value="7-HYDROXYMETHYL CHLOROPHYLL A REDUCTASE, CHLOROPLASTIC"/>
    <property type="match status" value="1"/>
</dbReference>
<proteinExistence type="predicted"/>
<reference evidence="3 4" key="1">
    <citation type="submission" date="2020-06" db="EMBL/GenBank/DDBJ databases">
        <authorList>
            <person name="Cao W.R."/>
        </authorList>
    </citation>
    <scope>NUCLEOTIDE SEQUENCE [LARGE SCALE GENOMIC DNA]</scope>
    <source>
        <strain evidence="3 4">B1Z28</strain>
    </source>
</reference>
<dbReference type="InterPro" id="IPR007516">
    <property type="entry name" value="Co_F420_Hydgase/DH_bsu_N"/>
</dbReference>
<dbReference type="Proteomes" id="UP000630805">
    <property type="component" value="Unassembled WGS sequence"/>
</dbReference>
<accession>A0ABX2PS66</accession>
<protein>
    <submittedName>
        <fullName evidence="3">Coenzyme F420 hydrogenase/dehydrogenase, beta subunit C-terminal domain</fullName>
    </submittedName>
</protein>
<dbReference type="InterPro" id="IPR045220">
    <property type="entry name" value="FRHB/FDHB/HCAR-like"/>
</dbReference>
<evidence type="ECO:0000313" key="4">
    <source>
        <dbReference type="Proteomes" id="UP000630805"/>
    </source>
</evidence>
<name>A0ABX2PS66_9RHOB</name>
<evidence type="ECO:0000259" key="2">
    <source>
        <dbReference type="Pfam" id="PF04432"/>
    </source>
</evidence>
<dbReference type="EMBL" id="JABXWT010000008">
    <property type="protein sequence ID" value="NVO56981.1"/>
    <property type="molecule type" value="Genomic_DNA"/>
</dbReference>
<dbReference type="PANTHER" id="PTHR31332:SF0">
    <property type="entry name" value="7-HYDROXYMETHYL CHLOROPHYLL A REDUCTASE, CHLOROPLASTIC"/>
    <property type="match status" value="1"/>
</dbReference>
<feature type="domain" description="Coenzyme F420 hydrogenase/dehydrogenase beta subunit N-terminal" evidence="1">
    <location>
        <begin position="49"/>
        <end position="124"/>
    </location>
</feature>
<feature type="domain" description="Coenzyme F420 hydrogenase/dehydrogenase beta subunit C-terminal" evidence="2">
    <location>
        <begin position="132"/>
        <end position="301"/>
    </location>
</feature>
<dbReference type="RefSeq" id="WP_176865946.1">
    <property type="nucleotide sequence ID" value="NZ_JABXWT010000008.1"/>
</dbReference>
<sequence>MVKEKVSDEQLKAIHAVCPGLHVTAPDPKVAGPNGKNHPVWGPIRDMKRGWSSDPAVRFRAAAGGTLTQFGIHLLETGKVDAIVHVRTSKGNPMLSDAHVSTTREEVIEGSQSRYGPAAPLVNVHKLLDEGKRFAVIAKPCDIAAIRNLQKSDPRAKEQIPYCLTLFCGGYASALTPPKIARYHGVEPENVAVFRFRGNGWPGPLRVESKQGEIFDLGYEDSFDKEDLPWTYDVQFRCKICADAIGEQADISSPDAWVLKDGVPIYDEAPGVNLLIARTETGEKLLNEVIASGEMETAPFDMQEMDAMHASHLPRKLQFPGRHLGVWLAGQPITSFRGFRWWKALLRGGLLENFKSMYGTWKRVRRGDNLEPLD</sequence>
<dbReference type="InterPro" id="IPR007525">
    <property type="entry name" value="FrhB_FdhB_C"/>
</dbReference>
<organism evidence="3 4">
    <name type="scientific">Ruegeria haliotis</name>
    <dbReference type="NCBI Taxonomy" id="2747601"/>
    <lineage>
        <taxon>Bacteria</taxon>
        <taxon>Pseudomonadati</taxon>
        <taxon>Pseudomonadota</taxon>
        <taxon>Alphaproteobacteria</taxon>
        <taxon>Rhodobacterales</taxon>
        <taxon>Roseobacteraceae</taxon>
        <taxon>Ruegeria</taxon>
    </lineage>
</organism>